<keyword evidence="5" id="KW-1185">Reference proteome</keyword>
<name>A0A8J3BSX7_9ACTN</name>
<keyword evidence="2" id="KW-0560">Oxidoreductase</keyword>
<evidence type="ECO:0000313" key="4">
    <source>
        <dbReference type="EMBL" id="GGK75413.1"/>
    </source>
</evidence>
<dbReference type="SUPFAM" id="SSF51735">
    <property type="entry name" value="NAD(P)-binding Rossmann-fold domains"/>
    <property type="match status" value="1"/>
</dbReference>
<dbReference type="Gene3D" id="3.40.50.720">
    <property type="entry name" value="NAD(P)-binding Rossmann-like Domain"/>
    <property type="match status" value="1"/>
</dbReference>
<dbReference type="EMBL" id="BMMX01000001">
    <property type="protein sequence ID" value="GGK75413.1"/>
    <property type="molecule type" value="Genomic_DNA"/>
</dbReference>
<dbReference type="InterPro" id="IPR036291">
    <property type="entry name" value="NAD(P)-bd_dom_sf"/>
</dbReference>
<evidence type="ECO:0000256" key="1">
    <source>
        <dbReference type="ARBA" id="ARBA00006484"/>
    </source>
</evidence>
<comment type="similarity">
    <text evidence="1">Belongs to the short-chain dehydrogenases/reductases (SDR) family.</text>
</comment>
<sequence length="279" mass="30329">MTGTGTTRRRRFAERVVLITGSSRGYGRALARAFAAEGAHLVLNSHRSATDGRDLASEINRAGDGRAVYVCTDVGEEENLRGLAGLVADQFGRIDVIVHNAPSGFERPVDATTWYEFEVAMRVNTYALIGLARWFRPLFGERGKFLYVSSIGAERALAGYGTIGAAKAASEALIRSLALEWAPRVQANTIRPNIISSVSLRSFSWSDLLWKITDEESPLGIQDVSRLVDVALWMCSPDADYVTGQVISADGGFSTTMCRDGLTIQQRPPVNGARTVVRS</sequence>
<protein>
    <submittedName>
        <fullName evidence="4">Short-chain dehydrogenase</fullName>
    </submittedName>
</protein>
<reference evidence="4" key="1">
    <citation type="journal article" date="2014" name="Int. J. Syst. Evol. Microbiol.">
        <title>Complete genome sequence of Corynebacterium casei LMG S-19264T (=DSM 44701T), isolated from a smear-ripened cheese.</title>
        <authorList>
            <consortium name="US DOE Joint Genome Institute (JGI-PGF)"/>
            <person name="Walter F."/>
            <person name="Albersmeier A."/>
            <person name="Kalinowski J."/>
            <person name="Ruckert C."/>
        </authorList>
    </citation>
    <scope>NUCLEOTIDE SEQUENCE</scope>
    <source>
        <strain evidence="4">CGMCC 4.7299</strain>
    </source>
</reference>
<dbReference type="PRINTS" id="PR00081">
    <property type="entry name" value="GDHRDH"/>
</dbReference>
<accession>A0A8J3BSX7</accession>
<gene>
    <name evidence="4" type="ORF">GCM10012284_06760</name>
</gene>
<dbReference type="PANTHER" id="PTHR43639:SF1">
    <property type="entry name" value="SHORT-CHAIN DEHYDROGENASE_REDUCTASE FAMILY PROTEIN"/>
    <property type="match status" value="1"/>
</dbReference>
<dbReference type="InterPro" id="IPR057326">
    <property type="entry name" value="KR_dom"/>
</dbReference>
<comment type="caution">
    <text evidence="4">The sequence shown here is derived from an EMBL/GenBank/DDBJ whole genome shotgun (WGS) entry which is preliminary data.</text>
</comment>
<dbReference type="Proteomes" id="UP000656042">
    <property type="component" value="Unassembled WGS sequence"/>
</dbReference>
<dbReference type="SMART" id="SM00822">
    <property type="entry name" value="PKS_KR"/>
    <property type="match status" value="1"/>
</dbReference>
<dbReference type="GO" id="GO:0016491">
    <property type="term" value="F:oxidoreductase activity"/>
    <property type="evidence" value="ECO:0007669"/>
    <property type="project" value="UniProtKB-KW"/>
</dbReference>
<dbReference type="Pfam" id="PF13561">
    <property type="entry name" value="adh_short_C2"/>
    <property type="match status" value="1"/>
</dbReference>
<dbReference type="RefSeq" id="WP_189077496.1">
    <property type="nucleotide sequence ID" value="NZ_BMMX01000001.1"/>
</dbReference>
<dbReference type="AlphaFoldDB" id="A0A8J3BSX7"/>
<evidence type="ECO:0000259" key="3">
    <source>
        <dbReference type="SMART" id="SM00822"/>
    </source>
</evidence>
<feature type="domain" description="Ketoreductase" evidence="3">
    <location>
        <begin position="15"/>
        <end position="208"/>
    </location>
</feature>
<dbReference type="InterPro" id="IPR002347">
    <property type="entry name" value="SDR_fam"/>
</dbReference>
<organism evidence="4 5">
    <name type="scientific">Mangrovihabitans endophyticus</name>
    <dbReference type="NCBI Taxonomy" id="1751298"/>
    <lineage>
        <taxon>Bacteria</taxon>
        <taxon>Bacillati</taxon>
        <taxon>Actinomycetota</taxon>
        <taxon>Actinomycetes</taxon>
        <taxon>Micromonosporales</taxon>
        <taxon>Micromonosporaceae</taxon>
        <taxon>Mangrovihabitans</taxon>
    </lineage>
</organism>
<evidence type="ECO:0000256" key="2">
    <source>
        <dbReference type="ARBA" id="ARBA00023002"/>
    </source>
</evidence>
<proteinExistence type="inferred from homology"/>
<dbReference type="PANTHER" id="PTHR43639">
    <property type="entry name" value="OXIDOREDUCTASE, SHORT-CHAIN DEHYDROGENASE/REDUCTASE FAMILY (AFU_ORTHOLOGUE AFUA_5G02870)"/>
    <property type="match status" value="1"/>
</dbReference>
<evidence type="ECO:0000313" key="5">
    <source>
        <dbReference type="Proteomes" id="UP000656042"/>
    </source>
</evidence>
<reference evidence="4" key="2">
    <citation type="submission" date="2020-09" db="EMBL/GenBank/DDBJ databases">
        <authorList>
            <person name="Sun Q."/>
            <person name="Zhou Y."/>
        </authorList>
    </citation>
    <scope>NUCLEOTIDE SEQUENCE</scope>
    <source>
        <strain evidence="4">CGMCC 4.7299</strain>
    </source>
</reference>